<dbReference type="KEGG" id="tagg:NF865_05265"/>
<evidence type="ECO:0000313" key="2">
    <source>
        <dbReference type="Proteomes" id="UP001055732"/>
    </source>
</evidence>
<gene>
    <name evidence="1" type="ORF">NF865_05265</name>
</gene>
<name>A0A9E7MZ63_THEAG</name>
<reference evidence="1" key="2">
    <citation type="submission" date="2022-06" db="EMBL/GenBank/DDBJ databases">
        <authorList>
            <person name="Park Y.-J."/>
        </authorList>
    </citation>
    <scope>NUCLEOTIDE SEQUENCE</scope>
    <source>
        <strain evidence="1">TY</strain>
    </source>
</reference>
<reference evidence="1" key="1">
    <citation type="journal article" date="1998" name="Int. J. Syst. Bacteriol. 48 Pt">
        <title>Thermococcus guaymasensis sp. nov. and Thermococcus aggregans sp. nov., two novel thermophilic archaea isolated from the Guaymas Basin hydrothermal vent site.</title>
        <authorList>
            <person name="Canganella F."/>
            <person name="Jones W.J."/>
            <person name="Gambacorta A."/>
            <person name="Antranikian G."/>
        </authorList>
    </citation>
    <scope>NUCLEOTIDE SEQUENCE</scope>
    <source>
        <strain evidence="1">TY</strain>
    </source>
</reference>
<sequence>MGTSVAVNRIRLGQRALHPTDMPLGIINNTYIHKHHKLYVVVKRAFLHAVNGKASAHNDGENL</sequence>
<organism evidence="1 2">
    <name type="scientific">Thermococcus aggregans</name>
    <dbReference type="NCBI Taxonomy" id="110163"/>
    <lineage>
        <taxon>Archaea</taxon>
        <taxon>Methanobacteriati</taxon>
        <taxon>Methanobacteriota</taxon>
        <taxon>Thermococci</taxon>
        <taxon>Thermococcales</taxon>
        <taxon>Thermococcaceae</taxon>
        <taxon>Thermococcus</taxon>
    </lineage>
</organism>
<protein>
    <submittedName>
        <fullName evidence="1">Uncharacterized protein</fullName>
    </submittedName>
</protein>
<dbReference type="EMBL" id="CP099582">
    <property type="protein sequence ID" value="USS41568.1"/>
    <property type="molecule type" value="Genomic_DNA"/>
</dbReference>
<proteinExistence type="predicted"/>
<dbReference type="RefSeq" id="WP_253305508.1">
    <property type="nucleotide sequence ID" value="NZ_CP099582.1"/>
</dbReference>
<dbReference type="AlphaFoldDB" id="A0A9E7MZ63"/>
<accession>A0A9E7MZ63</accession>
<evidence type="ECO:0000313" key="1">
    <source>
        <dbReference type="EMBL" id="USS41568.1"/>
    </source>
</evidence>
<dbReference type="Proteomes" id="UP001055732">
    <property type="component" value="Chromosome"/>
</dbReference>
<keyword evidence="2" id="KW-1185">Reference proteome</keyword>